<feature type="chain" id="PRO_5045557375" evidence="5">
    <location>
        <begin position="26"/>
        <end position="469"/>
    </location>
</feature>
<reference evidence="8" key="1">
    <citation type="submission" date="2023-07" db="EMBL/GenBank/DDBJ databases">
        <title>Dyadobacter sp. nov 'subterranea' isolated from contaminted grondwater.</title>
        <authorList>
            <person name="Szabo I."/>
            <person name="Al-Omari J."/>
            <person name="Szerdahelyi S.G."/>
            <person name="Rado J."/>
        </authorList>
    </citation>
    <scope>NUCLEOTIDE SEQUENCE [LARGE SCALE GENOMIC DNA]</scope>
    <source>
        <strain evidence="8">UP-52</strain>
    </source>
</reference>
<evidence type="ECO:0000259" key="6">
    <source>
        <dbReference type="PROSITE" id="PS51123"/>
    </source>
</evidence>
<comment type="caution">
    <text evidence="7">The sequence shown here is derived from an EMBL/GenBank/DDBJ whole genome shotgun (WGS) entry which is preliminary data.</text>
</comment>
<gene>
    <name evidence="7" type="ORF">IEE83_03810</name>
</gene>
<dbReference type="PANTHER" id="PTHR30329:SF21">
    <property type="entry name" value="LIPOPROTEIN YIAD-RELATED"/>
    <property type="match status" value="1"/>
</dbReference>
<dbReference type="EMBL" id="JACYGY010000001">
    <property type="protein sequence ID" value="MBE9461000.1"/>
    <property type="molecule type" value="Genomic_DNA"/>
</dbReference>
<dbReference type="InterPro" id="IPR008969">
    <property type="entry name" value="CarboxyPept-like_regulatory"/>
</dbReference>
<dbReference type="InterPro" id="IPR036737">
    <property type="entry name" value="OmpA-like_sf"/>
</dbReference>
<dbReference type="PRINTS" id="PR01021">
    <property type="entry name" value="OMPADOMAIN"/>
</dbReference>
<dbReference type="SUPFAM" id="SSF49899">
    <property type="entry name" value="Concanavalin A-like lectins/glucanases"/>
    <property type="match status" value="1"/>
</dbReference>
<keyword evidence="5" id="KW-0732">Signal</keyword>
<accession>A0ABR9W6B1</accession>
<name>A0ABR9W6B1_9BACT</name>
<dbReference type="InterPro" id="IPR013320">
    <property type="entry name" value="ConA-like_dom_sf"/>
</dbReference>
<feature type="signal peptide" evidence="5">
    <location>
        <begin position="1"/>
        <end position="25"/>
    </location>
</feature>
<dbReference type="Gene3D" id="2.60.40.1120">
    <property type="entry name" value="Carboxypeptidase-like, regulatory domain"/>
    <property type="match status" value="1"/>
</dbReference>
<evidence type="ECO:0000256" key="5">
    <source>
        <dbReference type="SAM" id="SignalP"/>
    </source>
</evidence>
<feature type="domain" description="OmpA-like" evidence="6">
    <location>
        <begin position="351"/>
        <end position="468"/>
    </location>
</feature>
<dbReference type="InterPro" id="IPR050330">
    <property type="entry name" value="Bact_OuterMem_StrucFunc"/>
</dbReference>
<dbReference type="SUPFAM" id="SSF49464">
    <property type="entry name" value="Carboxypeptidase regulatory domain-like"/>
    <property type="match status" value="1"/>
</dbReference>
<dbReference type="CDD" id="cd07185">
    <property type="entry name" value="OmpA_C-like"/>
    <property type="match status" value="1"/>
</dbReference>
<dbReference type="PANTHER" id="PTHR30329">
    <property type="entry name" value="STATOR ELEMENT OF FLAGELLAR MOTOR COMPLEX"/>
    <property type="match status" value="1"/>
</dbReference>
<sequence length="469" mass="53123">MINKKNAKWLFAILLLSQSFDPAFAQTQWTYDFNNGLSPMEKGGPALHKLGQSGQFIKEKVPGSGEKGVPEIIRTVYQFEKNTGLQFDNKEANGFLNKSFTIEIYFKLNELDSWKRVLDFKNRKSDYGSYIYDGKLNFYDFAIGEKAPVKANQYIHYVYSRDFDTKAIKMYVNGISKVEFKDPGTEGVLDNEQVLNFFQDDLVANHEASAGSVALIRVYDRVMTPVFIRRSYQTISRAPKEVTAEIEAVKEESKPVEKETPIINTNLVQVTGKVFEGKNLNAVENADVSVRKTNNDSLVAQSKVHNGSYAFQLKPHESYKISVQAAGYQTKSIPVRTTSRATEVKSLISLSPETFDTPLATLLFTQSTETLENPAKTQLDSLVSYFQKRNDLKIMLKGHTDNIGDFDKNILLSNQRVQVVKNYLLEKGISGDRIQGVGYGSTRPNQKNLSEELRKLNRRVEVWAEPIKR</sequence>
<dbReference type="Pfam" id="PF13385">
    <property type="entry name" value="Laminin_G_3"/>
    <property type="match status" value="1"/>
</dbReference>
<keyword evidence="2 4" id="KW-0472">Membrane</keyword>
<evidence type="ECO:0000256" key="2">
    <source>
        <dbReference type="ARBA" id="ARBA00023136"/>
    </source>
</evidence>
<evidence type="ECO:0000256" key="4">
    <source>
        <dbReference type="PROSITE-ProRule" id="PRU00473"/>
    </source>
</evidence>
<dbReference type="PROSITE" id="PS51123">
    <property type="entry name" value="OMPA_2"/>
    <property type="match status" value="1"/>
</dbReference>
<dbReference type="Pfam" id="PF00691">
    <property type="entry name" value="OmpA"/>
    <property type="match status" value="1"/>
</dbReference>
<dbReference type="RefSeq" id="WP_194119298.1">
    <property type="nucleotide sequence ID" value="NZ_JACYGY010000001.1"/>
</dbReference>
<proteinExistence type="predicted"/>
<keyword evidence="8" id="KW-1185">Reference proteome</keyword>
<comment type="subcellular location">
    <subcellularLocation>
        <location evidence="1">Cell outer membrane</location>
    </subcellularLocation>
</comment>
<protein>
    <submittedName>
        <fullName evidence="7">OmpA family protein</fullName>
    </submittedName>
</protein>
<dbReference type="Gene3D" id="3.30.1330.60">
    <property type="entry name" value="OmpA-like domain"/>
    <property type="match status" value="1"/>
</dbReference>
<evidence type="ECO:0000313" key="7">
    <source>
        <dbReference type="EMBL" id="MBE9461000.1"/>
    </source>
</evidence>
<dbReference type="Gene3D" id="2.60.120.200">
    <property type="match status" value="1"/>
</dbReference>
<dbReference type="InterPro" id="IPR006665">
    <property type="entry name" value="OmpA-like"/>
</dbReference>
<evidence type="ECO:0000256" key="1">
    <source>
        <dbReference type="ARBA" id="ARBA00004442"/>
    </source>
</evidence>
<dbReference type="InterPro" id="IPR006664">
    <property type="entry name" value="OMP_bac"/>
</dbReference>
<dbReference type="Proteomes" id="UP000634134">
    <property type="component" value="Unassembled WGS sequence"/>
</dbReference>
<keyword evidence="3" id="KW-0998">Cell outer membrane</keyword>
<dbReference type="SUPFAM" id="SSF103088">
    <property type="entry name" value="OmpA-like"/>
    <property type="match status" value="1"/>
</dbReference>
<evidence type="ECO:0000313" key="8">
    <source>
        <dbReference type="Proteomes" id="UP000634134"/>
    </source>
</evidence>
<evidence type="ECO:0000256" key="3">
    <source>
        <dbReference type="ARBA" id="ARBA00023237"/>
    </source>
</evidence>
<organism evidence="7 8">
    <name type="scientific">Dyadobacter subterraneus</name>
    <dbReference type="NCBI Taxonomy" id="2773304"/>
    <lineage>
        <taxon>Bacteria</taxon>
        <taxon>Pseudomonadati</taxon>
        <taxon>Bacteroidota</taxon>
        <taxon>Cytophagia</taxon>
        <taxon>Cytophagales</taxon>
        <taxon>Spirosomataceae</taxon>
        <taxon>Dyadobacter</taxon>
    </lineage>
</organism>